<reference evidence="5 6" key="1">
    <citation type="submission" date="2014-12" db="EMBL/GenBank/DDBJ databases">
        <title>Denitrispirillum autotrophicum gen. nov., sp. nov., Denitrifying, Facultatively Autotrophic Bacteria Isolated from Rice Paddy Soil.</title>
        <authorList>
            <person name="Ishii S."/>
            <person name="Ashida N."/>
            <person name="Ohno H."/>
            <person name="Otsuka S."/>
            <person name="Yokota A."/>
            <person name="Senoo K."/>
        </authorList>
    </citation>
    <scope>NUCLEOTIDE SEQUENCE [LARGE SCALE GENOMIC DNA]</scope>
    <source>
        <strain evidence="5 6">TSA66</strain>
    </source>
</reference>
<dbReference type="STRING" id="709839.TSA66_11815"/>
<gene>
    <name evidence="5" type="ORF">TSA66_11815</name>
</gene>
<protein>
    <submittedName>
        <fullName evidence="5">Glycosyl transferase family 1</fullName>
    </submittedName>
</protein>
<sequence length="427" mass="47548">MRKIALISEHASPLALIGGTDSGGQNVYVAQLAKQLARLGYEVDIFTRRDSSTQEAVVDWVPNVRVIHVPAGPAHFIPKEAMLPYMEQFGRFVIRFARRQKIPYDLMHANFFMSGMVAQQVKHILGIPFVMTFHALGRVRRLNQKDADAFPDIRFDIEERLMQDADSIIAECPQDQQDMETLYGAPSEHIDVVPCGFDPDEFWPVTLDARQQLGIGRDEFVVLQLGRIVPRKGIDNVIRAAAILQQHEVPVRLLVVGGNSELPDPAATPELGRLMRLADELGIADAVTFTGQRQRGLLRYYYSAANVFVTTPWYEPFGITPVEAMACGTPVVGTAVGGIKTTVVDGETGYLVPPHDPQALAERLLWLQRHPHIAQRLGWAGMRRAYQQFTWRTVATRIADVYERVAQPSPAYATGTRSVAAEVGLRT</sequence>
<accession>A0A0C1YLK0</accession>
<feature type="domain" description="Glycosyl transferase family 1" evidence="3">
    <location>
        <begin position="209"/>
        <end position="378"/>
    </location>
</feature>
<dbReference type="OrthoDB" id="433681at2"/>
<dbReference type="RefSeq" id="WP_040040177.1">
    <property type="nucleotide sequence ID" value="NZ_JWJG01000028.1"/>
</dbReference>
<dbReference type="GO" id="GO:0016757">
    <property type="term" value="F:glycosyltransferase activity"/>
    <property type="evidence" value="ECO:0007669"/>
    <property type="project" value="UniProtKB-KW"/>
</dbReference>
<name>A0A0C1YLK0_9BURK</name>
<evidence type="ECO:0000256" key="1">
    <source>
        <dbReference type="ARBA" id="ARBA00022676"/>
    </source>
</evidence>
<comment type="caution">
    <text evidence="5">The sequence shown here is derived from an EMBL/GenBank/DDBJ whole genome shotgun (WGS) entry which is preliminary data.</text>
</comment>
<keyword evidence="1" id="KW-0328">Glycosyltransferase</keyword>
<dbReference type="Proteomes" id="UP000031572">
    <property type="component" value="Unassembled WGS sequence"/>
</dbReference>
<evidence type="ECO:0000313" key="5">
    <source>
        <dbReference type="EMBL" id="KIF81352.1"/>
    </source>
</evidence>
<evidence type="ECO:0000259" key="3">
    <source>
        <dbReference type="Pfam" id="PF00534"/>
    </source>
</evidence>
<dbReference type="Pfam" id="PF00534">
    <property type="entry name" value="Glycos_transf_1"/>
    <property type="match status" value="1"/>
</dbReference>
<evidence type="ECO:0000256" key="2">
    <source>
        <dbReference type="ARBA" id="ARBA00022679"/>
    </source>
</evidence>
<evidence type="ECO:0000259" key="4">
    <source>
        <dbReference type="Pfam" id="PF13439"/>
    </source>
</evidence>
<proteinExistence type="predicted"/>
<dbReference type="PANTHER" id="PTHR12526">
    <property type="entry name" value="GLYCOSYLTRANSFERASE"/>
    <property type="match status" value="1"/>
</dbReference>
<dbReference type="Pfam" id="PF13439">
    <property type="entry name" value="Glyco_transf_4"/>
    <property type="match status" value="1"/>
</dbReference>
<keyword evidence="6" id="KW-1185">Reference proteome</keyword>
<dbReference type="SUPFAM" id="SSF53756">
    <property type="entry name" value="UDP-Glycosyltransferase/glycogen phosphorylase"/>
    <property type="match status" value="1"/>
</dbReference>
<dbReference type="Gene3D" id="3.40.50.2000">
    <property type="entry name" value="Glycogen Phosphorylase B"/>
    <property type="match status" value="2"/>
</dbReference>
<dbReference type="EMBL" id="JWJG01000028">
    <property type="protein sequence ID" value="KIF81352.1"/>
    <property type="molecule type" value="Genomic_DNA"/>
</dbReference>
<evidence type="ECO:0000313" key="6">
    <source>
        <dbReference type="Proteomes" id="UP000031572"/>
    </source>
</evidence>
<feature type="domain" description="Glycosyltransferase subfamily 4-like N-terminal" evidence="4">
    <location>
        <begin position="23"/>
        <end position="200"/>
    </location>
</feature>
<dbReference type="CDD" id="cd03800">
    <property type="entry name" value="GT4_sucrose_synthase"/>
    <property type="match status" value="1"/>
</dbReference>
<keyword evidence="2 5" id="KW-0808">Transferase</keyword>
<dbReference type="InterPro" id="IPR001296">
    <property type="entry name" value="Glyco_trans_1"/>
</dbReference>
<organism evidence="5 6">
    <name type="scientific">Noviherbaspirillum autotrophicum</name>
    <dbReference type="NCBI Taxonomy" id="709839"/>
    <lineage>
        <taxon>Bacteria</taxon>
        <taxon>Pseudomonadati</taxon>
        <taxon>Pseudomonadota</taxon>
        <taxon>Betaproteobacteria</taxon>
        <taxon>Burkholderiales</taxon>
        <taxon>Oxalobacteraceae</taxon>
        <taxon>Noviherbaspirillum</taxon>
    </lineage>
</organism>
<dbReference type="InterPro" id="IPR028098">
    <property type="entry name" value="Glyco_trans_4-like_N"/>
</dbReference>
<dbReference type="PANTHER" id="PTHR12526:SF510">
    <property type="entry name" value="D-INOSITOL 3-PHOSPHATE GLYCOSYLTRANSFERASE"/>
    <property type="match status" value="1"/>
</dbReference>
<dbReference type="AlphaFoldDB" id="A0A0C1YLK0"/>